<accession>A0A0B6TUW3</accession>
<sequence length="68" mass="8015">MRRCSNAPSKTQSHCIHPPRYARQKSRKPLFSEIHIDQWRRSKAQSTYHCLSQGGDVEGDEAHDHRDW</sequence>
<reference evidence="2 3" key="1">
    <citation type="submission" date="2014-05" db="EMBL/GenBank/DDBJ databases">
        <title>Complete genome sequence of Corynebacterium marinum DSM 44953.</title>
        <authorList>
            <person name="Schaffert L."/>
            <person name="Albersmeier A."/>
            <person name="Kalinowski J."/>
            <person name="Ruckert C."/>
        </authorList>
    </citation>
    <scope>NUCLEOTIDE SEQUENCE [LARGE SCALE GENOMIC DNA]</scope>
    <source>
        <strain evidence="2 3">DSM 44953</strain>
        <plasmid evidence="2 3">pCmarinum2</plasmid>
    </source>
</reference>
<keyword evidence="2" id="KW-0614">Plasmid</keyword>
<evidence type="ECO:0000313" key="3">
    <source>
        <dbReference type="Proteomes" id="UP000031928"/>
    </source>
</evidence>
<dbReference type="KEGG" id="cmq:B840_12555"/>
<organism evidence="2 3">
    <name type="scientific">Corynebacterium marinum DSM 44953</name>
    <dbReference type="NCBI Taxonomy" id="1224162"/>
    <lineage>
        <taxon>Bacteria</taxon>
        <taxon>Bacillati</taxon>
        <taxon>Actinomycetota</taxon>
        <taxon>Actinomycetes</taxon>
        <taxon>Mycobacteriales</taxon>
        <taxon>Corynebacteriaceae</taxon>
        <taxon>Corynebacterium</taxon>
    </lineage>
</organism>
<protein>
    <submittedName>
        <fullName evidence="2">Uncharacterized protein</fullName>
    </submittedName>
</protein>
<gene>
    <name evidence="2" type="ORF">B840_12555</name>
</gene>
<geneLocation type="plasmid" evidence="2 3">
    <name>pCmarinum2</name>
</geneLocation>
<keyword evidence="3" id="KW-1185">Reference proteome</keyword>
<feature type="region of interest" description="Disordered" evidence="1">
    <location>
        <begin position="1"/>
        <end position="29"/>
    </location>
</feature>
<proteinExistence type="predicted"/>
<feature type="compositionally biased region" description="Polar residues" evidence="1">
    <location>
        <begin position="1"/>
        <end position="14"/>
    </location>
</feature>
<evidence type="ECO:0000256" key="1">
    <source>
        <dbReference type="SAM" id="MobiDB-lite"/>
    </source>
</evidence>
<dbReference type="HOGENOM" id="CLU_2786846_0_0_11"/>
<dbReference type="AlphaFoldDB" id="A0A0B6TUW3"/>
<feature type="region of interest" description="Disordered" evidence="1">
    <location>
        <begin position="47"/>
        <end position="68"/>
    </location>
</feature>
<dbReference type="Proteomes" id="UP000031928">
    <property type="component" value="Plasmid pCmarinum2"/>
</dbReference>
<dbReference type="EMBL" id="CP007791">
    <property type="protein sequence ID" value="AJK70079.1"/>
    <property type="molecule type" value="Genomic_DNA"/>
</dbReference>
<evidence type="ECO:0000313" key="2">
    <source>
        <dbReference type="EMBL" id="AJK70079.1"/>
    </source>
</evidence>
<name>A0A0B6TUW3_9CORY</name>